<gene>
    <name evidence="2" type="ORF">GCM10011401_12770</name>
</gene>
<dbReference type="InterPro" id="IPR015947">
    <property type="entry name" value="PUA-like_sf"/>
</dbReference>
<keyword evidence="3" id="KW-1185">Reference proteome</keyword>
<feature type="domain" description="ASCH" evidence="1">
    <location>
        <begin position="43"/>
        <end position="165"/>
    </location>
</feature>
<evidence type="ECO:0000313" key="3">
    <source>
        <dbReference type="Proteomes" id="UP000633136"/>
    </source>
</evidence>
<evidence type="ECO:0000259" key="1">
    <source>
        <dbReference type="SMART" id="SM01022"/>
    </source>
</evidence>
<dbReference type="InterPro" id="IPR007374">
    <property type="entry name" value="ASCH_domain"/>
</dbReference>
<organism evidence="2 3">
    <name type="scientific">Nesterenkonia cremea</name>
    <dbReference type="NCBI Taxonomy" id="1882340"/>
    <lineage>
        <taxon>Bacteria</taxon>
        <taxon>Bacillati</taxon>
        <taxon>Actinomycetota</taxon>
        <taxon>Actinomycetes</taxon>
        <taxon>Micrococcales</taxon>
        <taxon>Micrococcaceae</taxon>
        <taxon>Nesterenkonia</taxon>
    </lineage>
</organism>
<name>A0A917ENG6_9MICC</name>
<evidence type="ECO:0000313" key="2">
    <source>
        <dbReference type="EMBL" id="GGE66901.1"/>
    </source>
</evidence>
<dbReference type="Gene3D" id="3.10.400.10">
    <property type="entry name" value="Sulfate adenylyltransferase"/>
    <property type="match status" value="1"/>
</dbReference>
<dbReference type="AlphaFoldDB" id="A0A917ENG6"/>
<dbReference type="SUPFAM" id="SSF88697">
    <property type="entry name" value="PUA domain-like"/>
    <property type="match status" value="1"/>
</dbReference>
<dbReference type="PIRSF" id="PIRSF021320">
    <property type="entry name" value="DUF984"/>
    <property type="match status" value="1"/>
</dbReference>
<dbReference type="PANTHER" id="PTHR39203:SF1">
    <property type="entry name" value="CYTOPLASMIC PROTEIN"/>
    <property type="match status" value="1"/>
</dbReference>
<dbReference type="CDD" id="cd06553">
    <property type="entry name" value="ASCH_Ef3133_like"/>
    <property type="match status" value="1"/>
</dbReference>
<dbReference type="InterPro" id="IPR009326">
    <property type="entry name" value="DUF984"/>
</dbReference>
<sequence>MTEALQLFDAIMNGMWEPESVEEFWARCRSDLDHLPEEMPEAWAFGATREHADALLELVLDGVKTGTAASLWDHETTGEAVPEPGMLSIILDGRGVPRALLETTEVQIVPFGEVSVEHAFTEGEGDRTLEYWRRVHEWFWREYSENPRGFEPDMPVVCERFRLLRVESVT</sequence>
<comment type="caution">
    <text evidence="2">The sequence shown here is derived from an EMBL/GenBank/DDBJ whole genome shotgun (WGS) entry which is preliminary data.</text>
</comment>
<protein>
    <submittedName>
        <fullName evidence="2">ASCH domain-containing protein</fullName>
    </submittedName>
</protein>
<dbReference type="Proteomes" id="UP000633136">
    <property type="component" value="Unassembled WGS sequence"/>
</dbReference>
<dbReference type="Pfam" id="PF04266">
    <property type="entry name" value="ASCH"/>
    <property type="match status" value="1"/>
</dbReference>
<dbReference type="EMBL" id="BMIS01000004">
    <property type="protein sequence ID" value="GGE66901.1"/>
    <property type="molecule type" value="Genomic_DNA"/>
</dbReference>
<reference evidence="2" key="2">
    <citation type="submission" date="2020-09" db="EMBL/GenBank/DDBJ databases">
        <authorList>
            <person name="Sun Q."/>
            <person name="Zhou Y."/>
        </authorList>
    </citation>
    <scope>NUCLEOTIDE SEQUENCE</scope>
    <source>
        <strain evidence="2">CGMCC 1.15388</strain>
    </source>
</reference>
<accession>A0A917ENG6</accession>
<proteinExistence type="predicted"/>
<dbReference type="PANTHER" id="PTHR39203">
    <property type="entry name" value="CYTOPLASMIC PROTEIN-RELATED"/>
    <property type="match status" value="1"/>
</dbReference>
<reference evidence="2" key="1">
    <citation type="journal article" date="2014" name="Int. J. Syst. Evol. Microbiol.">
        <title>Complete genome sequence of Corynebacterium casei LMG S-19264T (=DSM 44701T), isolated from a smear-ripened cheese.</title>
        <authorList>
            <consortium name="US DOE Joint Genome Institute (JGI-PGF)"/>
            <person name="Walter F."/>
            <person name="Albersmeier A."/>
            <person name="Kalinowski J."/>
            <person name="Ruckert C."/>
        </authorList>
    </citation>
    <scope>NUCLEOTIDE SEQUENCE</scope>
    <source>
        <strain evidence="2">CGMCC 1.15388</strain>
    </source>
</reference>
<dbReference type="SMART" id="SM01022">
    <property type="entry name" value="ASCH"/>
    <property type="match status" value="1"/>
</dbReference>